<dbReference type="Pfam" id="PF13432">
    <property type="entry name" value="TPR_16"/>
    <property type="match status" value="1"/>
</dbReference>
<protein>
    <submittedName>
        <fullName evidence="3">Tetratricopeptide repeat protein</fullName>
    </submittedName>
</protein>
<comment type="caution">
    <text evidence="3">The sequence shown here is derived from an EMBL/GenBank/DDBJ whole genome shotgun (WGS) entry which is preliminary data.</text>
</comment>
<organism evidence="3 4">
    <name type="scientific">Eilatimonas milleporae</name>
    <dbReference type="NCBI Taxonomy" id="911205"/>
    <lineage>
        <taxon>Bacteria</taxon>
        <taxon>Pseudomonadati</taxon>
        <taxon>Pseudomonadota</taxon>
        <taxon>Alphaproteobacteria</taxon>
        <taxon>Kordiimonadales</taxon>
        <taxon>Kordiimonadaceae</taxon>
        <taxon>Eilatimonas</taxon>
    </lineage>
</organism>
<dbReference type="Proteomes" id="UP000271227">
    <property type="component" value="Unassembled WGS sequence"/>
</dbReference>
<keyword evidence="1" id="KW-0802">TPR repeat</keyword>
<name>A0A3M0CG10_9PROT</name>
<sequence length="163" mass="17423">MGRIGMAVSALGIFILAHGTGALAHQTASKFQALSKDLTTEATSALSAADAERAQGLYERALVADPANVQALIGLGRAHEAQGRVGRSLKYYRHALELEPNELTALEAQALAFLKRDLVDRAKRNRDKLARLCLTGCTALTSVDEALSQYEATETAEAETQGR</sequence>
<dbReference type="InterPro" id="IPR011990">
    <property type="entry name" value="TPR-like_helical_dom_sf"/>
</dbReference>
<reference evidence="3 4" key="1">
    <citation type="submission" date="2018-10" db="EMBL/GenBank/DDBJ databases">
        <title>Genomic Encyclopedia of Archaeal and Bacterial Type Strains, Phase II (KMG-II): from individual species to whole genera.</title>
        <authorList>
            <person name="Goeker M."/>
        </authorList>
    </citation>
    <scope>NUCLEOTIDE SEQUENCE [LARGE SCALE GENOMIC DNA]</scope>
    <source>
        <strain evidence="3 4">DSM 25217</strain>
    </source>
</reference>
<dbReference type="SUPFAM" id="SSF48452">
    <property type="entry name" value="TPR-like"/>
    <property type="match status" value="1"/>
</dbReference>
<evidence type="ECO:0000313" key="3">
    <source>
        <dbReference type="EMBL" id="RMB08524.1"/>
    </source>
</evidence>
<dbReference type="Gene3D" id="1.25.40.10">
    <property type="entry name" value="Tetratricopeptide repeat domain"/>
    <property type="match status" value="1"/>
</dbReference>
<dbReference type="InParanoid" id="A0A3M0CG10"/>
<dbReference type="EMBL" id="REFR01000010">
    <property type="protein sequence ID" value="RMB08524.1"/>
    <property type="molecule type" value="Genomic_DNA"/>
</dbReference>
<feature type="signal peptide" evidence="2">
    <location>
        <begin position="1"/>
        <end position="24"/>
    </location>
</feature>
<evidence type="ECO:0000313" key="4">
    <source>
        <dbReference type="Proteomes" id="UP000271227"/>
    </source>
</evidence>
<dbReference type="AlphaFoldDB" id="A0A3M0CG10"/>
<dbReference type="InterPro" id="IPR019734">
    <property type="entry name" value="TPR_rpt"/>
</dbReference>
<evidence type="ECO:0000256" key="1">
    <source>
        <dbReference type="PROSITE-ProRule" id="PRU00339"/>
    </source>
</evidence>
<keyword evidence="2" id="KW-0732">Signal</keyword>
<dbReference type="SMART" id="SM00028">
    <property type="entry name" value="TPR"/>
    <property type="match status" value="2"/>
</dbReference>
<gene>
    <name evidence="3" type="ORF">BXY39_1159</name>
</gene>
<dbReference type="PROSITE" id="PS50005">
    <property type="entry name" value="TPR"/>
    <property type="match status" value="1"/>
</dbReference>
<feature type="repeat" description="TPR" evidence="1">
    <location>
        <begin position="69"/>
        <end position="102"/>
    </location>
</feature>
<feature type="chain" id="PRO_5017961029" evidence="2">
    <location>
        <begin position="25"/>
        <end position="163"/>
    </location>
</feature>
<keyword evidence="4" id="KW-1185">Reference proteome</keyword>
<dbReference type="RefSeq" id="WP_170163652.1">
    <property type="nucleotide sequence ID" value="NZ_REFR01000010.1"/>
</dbReference>
<evidence type="ECO:0000256" key="2">
    <source>
        <dbReference type="SAM" id="SignalP"/>
    </source>
</evidence>
<proteinExistence type="predicted"/>
<accession>A0A3M0CG10</accession>